<dbReference type="SUPFAM" id="SSF48464">
    <property type="entry name" value="ENTH/VHS domain"/>
    <property type="match status" value="1"/>
</dbReference>
<accession>A0A914KPD6</accession>
<feature type="region of interest" description="Disordered" evidence="1">
    <location>
        <begin position="786"/>
        <end position="823"/>
    </location>
</feature>
<evidence type="ECO:0000259" key="2">
    <source>
        <dbReference type="PROSITE" id="PS51391"/>
    </source>
</evidence>
<evidence type="ECO:0000313" key="3">
    <source>
        <dbReference type="Proteomes" id="UP000887563"/>
    </source>
</evidence>
<feature type="compositionally biased region" description="Basic and acidic residues" evidence="1">
    <location>
        <begin position="266"/>
        <end position="277"/>
    </location>
</feature>
<organism evidence="3 4">
    <name type="scientific">Meloidogyne incognita</name>
    <name type="common">Southern root-knot nematode worm</name>
    <name type="synonym">Oxyuris incognita</name>
    <dbReference type="NCBI Taxonomy" id="6306"/>
    <lineage>
        <taxon>Eukaryota</taxon>
        <taxon>Metazoa</taxon>
        <taxon>Ecdysozoa</taxon>
        <taxon>Nematoda</taxon>
        <taxon>Chromadorea</taxon>
        <taxon>Rhabditida</taxon>
        <taxon>Tylenchina</taxon>
        <taxon>Tylenchomorpha</taxon>
        <taxon>Tylenchoidea</taxon>
        <taxon>Meloidogynidae</taxon>
        <taxon>Meloidogyninae</taxon>
        <taxon>Meloidogyne</taxon>
        <taxon>Meloidogyne incognita group</taxon>
    </lineage>
</organism>
<reference evidence="4" key="1">
    <citation type="submission" date="2022-11" db="UniProtKB">
        <authorList>
            <consortium name="WormBaseParasite"/>
        </authorList>
    </citation>
    <scope>IDENTIFICATION</scope>
</reference>
<feature type="compositionally biased region" description="Basic and acidic residues" evidence="1">
    <location>
        <begin position="221"/>
        <end position="231"/>
    </location>
</feature>
<dbReference type="InterPro" id="IPR006569">
    <property type="entry name" value="CID_dom"/>
</dbReference>
<dbReference type="GO" id="GO:0006369">
    <property type="term" value="P:termination of RNA polymerase II transcription"/>
    <property type="evidence" value="ECO:0007669"/>
    <property type="project" value="InterPro"/>
</dbReference>
<dbReference type="CDD" id="cd16982">
    <property type="entry name" value="CID_Pcf11"/>
    <property type="match status" value="1"/>
</dbReference>
<dbReference type="Pfam" id="PF04818">
    <property type="entry name" value="CID"/>
    <property type="match status" value="1"/>
</dbReference>
<dbReference type="GO" id="GO:0003729">
    <property type="term" value="F:mRNA binding"/>
    <property type="evidence" value="ECO:0007669"/>
    <property type="project" value="InterPro"/>
</dbReference>
<feature type="compositionally biased region" description="Polar residues" evidence="1">
    <location>
        <begin position="209"/>
        <end position="220"/>
    </location>
</feature>
<evidence type="ECO:0000256" key="1">
    <source>
        <dbReference type="SAM" id="MobiDB-lite"/>
    </source>
</evidence>
<evidence type="ECO:0000313" key="4">
    <source>
        <dbReference type="WBParaSite" id="Minc3s00067g03349"/>
    </source>
</evidence>
<dbReference type="GO" id="GO:0031124">
    <property type="term" value="P:mRNA 3'-end processing"/>
    <property type="evidence" value="ECO:0007669"/>
    <property type="project" value="InterPro"/>
</dbReference>
<feature type="region of interest" description="Disordered" evidence="1">
    <location>
        <begin position="361"/>
        <end position="402"/>
    </location>
</feature>
<feature type="domain" description="CID" evidence="2">
    <location>
        <begin position="3"/>
        <end position="133"/>
    </location>
</feature>
<feature type="region of interest" description="Disordered" evidence="1">
    <location>
        <begin position="146"/>
        <end position="345"/>
    </location>
</feature>
<feature type="compositionally biased region" description="Gly residues" evidence="1">
    <location>
        <begin position="159"/>
        <end position="168"/>
    </location>
</feature>
<feature type="compositionally biased region" description="Pro residues" evidence="1">
    <location>
        <begin position="364"/>
        <end position="374"/>
    </location>
</feature>
<dbReference type="InterPro" id="IPR008942">
    <property type="entry name" value="ENTH_VHS"/>
</dbReference>
<dbReference type="Gene3D" id="1.25.40.90">
    <property type="match status" value="1"/>
</dbReference>
<proteinExistence type="predicted"/>
<dbReference type="Proteomes" id="UP000887563">
    <property type="component" value="Unplaced"/>
</dbReference>
<dbReference type="GO" id="GO:0005737">
    <property type="term" value="C:cytoplasm"/>
    <property type="evidence" value="ECO:0007669"/>
    <property type="project" value="TreeGrafter"/>
</dbReference>
<dbReference type="PANTHER" id="PTHR15921">
    <property type="entry name" value="PRE-MRNA CLEAVAGE COMPLEX II"/>
    <property type="match status" value="1"/>
</dbReference>
<feature type="compositionally biased region" description="Basic and acidic residues" evidence="1">
    <location>
        <begin position="187"/>
        <end position="206"/>
    </location>
</feature>
<dbReference type="SMART" id="SM00582">
    <property type="entry name" value="RPR"/>
    <property type="match status" value="1"/>
</dbReference>
<dbReference type="WBParaSite" id="Minc3s00067g03349">
    <property type="protein sequence ID" value="Minc3s00067g03349"/>
    <property type="gene ID" value="Minc3s00067g03349"/>
</dbReference>
<keyword evidence="3" id="KW-1185">Reference proteome</keyword>
<feature type="compositionally biased region" description="Polar residues" evidence="1">
    <location>
        <begin position="311"/>
        <end position="344"/>
    </location>
</feature>
<protein>
    <submittedName>
        <fullName evidence="4">CID domain-containing protein</fullName>
    </submittedName>
</protein>
<dbReference type="GO" id="GO:0005849">
    <property type="term" value="C:mRNA cleavage factor complex"/>
    <property type="evidence" value="ECO:0007669"/>
    <property type="project" value="TreeGrafter"/>
</dbReference>
<dbReference type="PROSITE" id="PS51391">
    <property type="entry name" value="CID"/>
    <property type="match status" value="1"/>
</dbReference>
<feature type="compositionally biased region" description="Low complexity" evidence="1">
    <location>
        <begin position="375"/>
        <end position="386"/>
    </location>
</feature>
<dbReference type="PANTHER" id="PTHR15921:SF3">
    <property type="entry name" value="PRE-MRNA CLEAVAGE COMPLEX 2 PROTEIN PCF11"/>
    <property type="match status" value="1"/>
</dbReference>
<dbReference type="GO" id="GO:0000993">
    <property type="term" value="F:RNA polymerase II complex binding"/>
    <property type="evidence" value="ECO:0007669"/>
    <property type="project" value="InterPro"/>
</dbReference>
<name>A0A914KPD6_MELIC</name>
<dbReference type="AlphaFoldDB" id="A0A914KPD6"/>
<dbReference type="InterPro" id="IPR045154">
    <property type="entry name" value="PCF11-like"/>
</dbReference>
<feature type="compositionally biased region" description="Low complexity" evidence="1">
    <location>
        <begin position="243"/>
        <end position="265"/>
    </location>
</feature>
<feature type="compositionally biased region" description="Low complexity" evidence="1">
    <location>
        <begin position="148"/>
        <end position="158"/>
    </location>
</feature>
<sequence>MVSASEAAEEYRAVLSDLSRNDKTQINLLTILAEDYASYSSEIVGVIEESLYKCSVPLKIVMLYVIDSIVKNVQITGGYRELFAKKIVDMIVHVFKEGDERTRASIYRLRCTWADVFSKSKLYMIDTKINSVDRAWPVMNPDLKIEVSSQQQQQTSGQQQGGGGGGGHVVHVNPKFLNGKQPTGVKQENKQQEKQPEKIQEKKKIQPDINANKTVTNQIVKTEEVDPDKNVRQRKIPKKLKENNTTNKTTTTTSTKTSKESGVVVKSKENTNVKKPESLLSLKLDCPPQQPSQQQSSQHKGGGPPNKRPRTTTTAQHSSSNVSNKSTQRSVKPQQPRVSKQNVPEPSRALGAHAFNVVMTSQPQPTPSLQPQIPPQQLQQPQQQPQIVPPPQRQHQQQFPPPQIPTSITDQQAQLVMIPQVSSAPPTNLQQPPPFIKEIPPPQITTMSGIPQQHNFPPPPIQNIQHNIQNVTPRLPGVPENNRIFVDGKAYEVFYLDQTAVIERNGLPHRVSFAGPSRNVTIDGTPYCMSFGEQKQVLIDGEIHILRFGGPSRELYMGNFPFKGAFGGPPINATINGRRHEIRLCGPPPEVRIDPEPSYELMRYMPAIRQQQIIPQQRQIPQQPKVEAKKDPVLDVTSLLQRLKNSGILSQLNQVERKNHERQAAIEARNTTLGRSNSPPVPCAHRFEHLERRAMPMAGFDLFSMRSLIIRYDSVIDSIHKQRHCCQDCGIGFKDLYGKAYADHMDKHIEMKSAKSKPRSQTWYMLAAWFKYSEYDEVNTINIAKGDKSQQRQSSPGGTDDLNSKDATSSSQGGQQSTNDNACGVDADSVENKECCVCHERFEEYWVDDEDVWRLRDSVVVDGKAFHTYCRDDAAAMSSSFATINDDK</sequence>
<dbReference type="InterPro" id="IPR047415">
    <property type="entry name" value="Pcf11_CID"/>
</dbReference>